<evidence type="ECO:0000256" key="1">
    <source>
        <dbReference type="ARBA" id="ARBA00004123"/>
    </source>
</evidence>
<dbReference type="GO" id="GO:0006260">
    <property type="term" value="P:DNA replication"/>
    <property type="evidence" value="ECO:0007669"/>
    <property type="project" value="UniProtKB-KW"/>
</dbReference>
<dbReference type="InterPro" id="IPR050454">
    <property type="entry name" value="RTT106/SSRP1_HistChap/FACT"/>
</dbReference>
<dbReference type="PRINTS" id="PR00887">
    <property type="entry name" value="SSRCOGNITION"/>
</dbReference>
<evidence type="ECO:0000256" key="9">
    <source>
        <dbReference type="ARBA" id="ARBA00023204"/>
    </source>
</evidence>
<dbReference type="Gene3D" id="2.30.29.220">
    <property type="entry name" value="Structure-specific recognition protein (SSRP1)"/>
    <property type="match status" value="1"/>
</dbReference>
<dbReference type="InterPro" id="IPR011993">
    <property type="entry name" value="PH-like_dom_sf"/>
</dbReference>
<dbReference type="GO" id="GO:0035101">
    <property type="term" value="C:FACT complex"/>
    <property type="evidence" value="ECO:0007669"/>
    <property type="project" value="TreeGrafter"/>
</dbReference>
<dbReference type="CDD" id="cd13230">
    <property type="entry name" value="PH1_SSRP1-like"/>
    <property type="match status" value="1"/>
</dbReference>
<dbReference type="GO" id="GO:0006281">
    <property type="term" value="P:DNA repair"/>
    <property type="evidence" value="ECO:0007669"/>
    <property type="project" value="UniProtKB-KW"/>
</dbReference>
<evidence type="ECO:0000259" key="13">
    <source>
        <dbReference type="SMART" id="SM01287"/>
    </source>
</evidence>
<dbReference type="InterPro" id="IPR013719">
    <property type="entry name" value="RTT106/SPT16-like_middle_dom"/>
</dbReference>
<dbReference type="Pfam" id="PF03531">
    <property type="entry name" value="SSrecog"/>
    <property type="match status" value="1"/>
</dbReference>
<dbReference type="Pfam" id="PF21103">
    <property type="entry name" value="PH1_SSRP1-like"/>
    <property type="match status" value="1"/>
</dbReference>
<dbReference type="InterPro" id="IPR048993">
    <property type="entry name" value="SSRP1-like_PH1"/>
</dbReference>
<dbReference type="InterPro" id="IPR035417">
    <property type="entry name" value="SSRP1/POB3_N"/>
</dbReference>
<feature type="region of interest" description="Disordered" evidence="12">
    <location>
        <begin position="235"/>
        <end position="261"/>
    </location>
</feature>
<dbReference type="OrthoDB" id="498543at2759"/>
<dbReference type="Gene3D" id="2.30.29.150">
    <property type="match status" value="1"/>
</dbReference>
<feature type="compositionally biased region" description="Basic and acidic residues" evidence="12">
    <location>
        <begin position="245"/>
        <end position="260"/>
    </location>
</feature>
<comment type="subcellular location">
    <subcellularLocation>
        <location evidence="2">Chromosome</location>
    </subcellularLocation>
    <subcellularLocation>
        <location evidence="1">Nucleus</location>
    </subcellularLocation>
</comment>
<dbReference type="FunFam" id="2.30.29.220:FF:000003">
    <property type="entry name" value="FACT complex subunit POB3"/>
    <property type="match status" value="1"/>
</dbReference>
<dbReference type="GO" id="GO:0042393">
    <property type="term" value="F:histone binding"/>
    <property type="evidence" value="ECO:0007669"/>
    <property type="project" value="TreeGrafter"/>
</dbReference>
<feature type="region of interest" description="Disordered" evidence="12">
    <location>
        <begin position="950"/>
        <end position="1026"/>
    </location>
</feature>
<dbReference type="Pfam" id="PF17292">
    <property type="entry name" value="POB3_N"/>
    <property type="match status" value="1"/>
</dbReference>
<keyword evidence="15" id="KW-1185">Reference proteome</keyword>
<evidence type="ECO:0000313" key="14">
    <source>
        <dbReference type="EMBL" id="KAB8772389.1"/>
    </source>
</evidence>
<sequence length="1026" mass="114304">MSAAQGTKALVAGKSEGVGEDRRGGGERLERELAVEKPFKEDGEGEGEEISVQLQCLKLIIQRERNEPASLTTPESSGTSPTASPWPAYDPIAAEISHSFRESVVNAQWVARRASPRMLSRFVLADAPHRQQPEDHRTYHIADSPLLAHGDTTACHVSSGISHVVVTDRSQSENILAGFSKARASKATRIYSRQLRLLHENIEEKETELAKLILIGICVKLLPAEGKKVEERTQTIVTHQPESNHGSRRDQETKERKTSQESEFSDLVCRFKLEAWNTQTDPRNSSETVIALEKKMESEPATPVSAKSGMAVEADQSKVFQYVPGEVRWTPSQIQGSMAKWIPPLPRRAFHFPRVLQVTRRARRSFICTVWSTACAIVARRVTISAASYHRFETRCTSHSQQKPSRPTAPILASIPRQGTASAQSKPTHDVRFGVQPGRRECACKTASGTPFAGFKPLIKHRESFDNIYLDLSKNYGKCRFADSGFAWKPAQGGDTFTLQKEELQQAQWSRAARGYELRVLSRSNGINQFDGFQQEDFDRLAKAFKIWYGVNLDNKEHALRGWNWGKAEFGKAELVFNVQNRPAFEVPYTEISNTNLAGKNEVAVDFSLTGDEDAGTNGHLGGARAKGRKLAAARDQLVEARFYIPGTVTKNALKKANGDDGEEQSDEEDGDEEQSAAYNWYETLVDKADIGDVAGDKIVEFGDVLHLTPRGRFDMAMYEGSFRLRGKTYDYKVEYDSIKKVFVLPKPGEMHILITIGLDPPLRQGQTRYPWLVMQFNKDEDTDLEPTLSEEDLKGKWAGKLQAHYSDQTYALVGQMLKQIAGKRVSHPSKDFISRHQQSGVKCSIKANEGHLFFMDKGFLFVPKPATWLLIENVALVTMSRVGGAISASRTFDVTFTMKNGAGETQFSNINREEQQPLEDFFKAKNLKVRNEMNEEVKAGILAAALDAEMSSDEEVSKTRGSADEDSEEDDEDFQGGSDSDVADEFDSNVEDSGDSDAEMDDASGDDQDKSEVAERPKKKAKTEK</sequence>
<dbReference type="PANTHER" id="PTHR45849">
    <property type="entry name" value="FACT COMPLEX SUBUNIT SSRP1"/>
    <property type="match status" value="1"/>
</dbReference>
<dbReference type="Proteomes" id="UP000327013">
    <property type="component" value="Unassembled WGS sequence"/>
</dbReference>
<dbReference type="InterPro" id="IPR038167">
    <property type="entry name" value="SSRP1_sf"/>
</dbReference>
<evidence type="ECO:0000256" key="3">
    <source>
        <dbReference type="ARBA" id="ARBA00010060"/>
    </source>
</evidence>
<dbReference type="SMART" id="SM01287">
    <property type="entry name" value="Rtt106"/>
    <property type="match status" value="1"/>
</dbReference>
<dbReference type="InterPro" id="IPR000969">
    <property type="entry name" value="SSRP1/POB3"/>
</dbReference>
<evidence type="ECO:0000313" key="15">
    <source>
        <dbReference type="Proteomes" id="UP000327013"/>
    </source>
</evidence>
<dbReference type="CDD" id="cd13231">
    <property type="entry name" value="PH2_SSRP1-like"/>
    <property type="match status" value="1"/>
</dbReference>
<dbReference type="GO" id="GO:0031491">
    <property type="term" value="F:nucleosome binding"/>
    <property type="evidence" value="ECO:0007669"/>
    <property type="project" value="TreeGrafter"/>
</dbReference>
<dbReference type="InterPro" id="IPR024954">
    <property type="entry name" value="SSRP1_DD"/>
</dbReference>
<feature type="compositionally biased region" description="Acidic residues" evidence="12">
    <location>
        <begin position="660"/>
        <end position="675"/>
    </location>
</feature>
<feature type="region of interest" description="Disordered" evidence="12">
    <location>
        <begin position="654"/>
        <end position="675"/>
    </location>
</feature>
<keyword evidence="8" id="KW-0804">Transcription</keyword>
<evidence type="ECO:0000256" key="11">
    <source>
        <dbReference type="ARBA" id="ARBA00025370"/>
    </source>
</evidence>
<feature type="compositionally biased region" description="Basic and acidic residues" evidence="12">
    <location>
        <begin position="1008"/>
        <end position="1017"/>
    </location>
</feature>
<dbReference type="AlphaFoldDB" id="A0A5N6L547"/>
<dbReference type="Pfam" id="PF08512">
    <property type="entry name" value="Rttp106-like_middle"/>
    <property type="match status" value="1"/>
</dbReference>
<keyword evidence="10" id="KW-0539">Nucleus</keyword>
<dbReference type="GO" id="GO:0003677">
    <property type="term" value="F:DNA binding"/>
    <property type="evidence" value="ECO:0007669"/>
    <property type="project" value="InterPro"/>
</dbReference>
<keyword evidence="9" id="KW-0234">DNA repair</keyword>
<keyword evidence="7" id="KW-0805">Transcription regulation</keyword>
<dbReference type="SUPFAM" id="SSF50729">
    <property type="entry name" value="PH domain-like"/>
    <property type="match status" value="1"/>
</dbReference>
<dbReference type="Gene3D" id="2.30.29.30">
    <property type="entry name" value="Pleckstrin-homology domain (PH domain)/Phosphotyrosine-binding domain (PTB)"/>
    <property type="match status" value="2"/>
</dbReference>
<keyword evidence="6" id="KW-0227">DNA damage</keyword>
<feature type="compositionally biased region" description="Acidic residues" evidence="12">
    <location>
        <begin position="982"/>
        <end position="1007"/>
    </location>
</feature>
<evidence type="ECO:0000256" key="4">
    <source>
        <dbReference type="ARBA" id="ARBA00022454"/>
    </source>
</evidence>
<feature type="compositionally biased region" description="Basic and acidic residues" evidence="12">
    <location>
        <begin position="17"/>
        <end position="42"/>
    </location>
</feature>
<protein>
    <recommendedName>
        <fullName evidence="13">Histone chaperone RTT106/FACT complex subunit SPT16-like middle domain-containing protein</fullName>
    </recommendedName>
</protein>
<reference evidence="14 15" key="1">
    <citation type="submission" date="2019-06" db="EMBL/GenBank/DDBJ databases">
        <title>A chromosomal-level reference genome of Carpinus fangiana (Coryloideae, Betulaceae).</title>
        <authorList>
            <person name="Yang X."/>
            <person name="Wang Z."/>
            <person name="Zhang L."/>
            <person name="Hao G."/>
            <person name="Liu J."/>
            <person name="Yang Y."/>
        </authorList>
    </citation>
    <scope>NUCLEOTIDE SEQUENCE [LARGE SCALE GENOMIC DNA]</scope>
    <source>
        <strain evidence="14">Cfa_2016G</strain>
        <tissue evidence="14">Leaf</tissue>
    </source>
</reference>
<feature type="compositionally biased region" description="Polar residues" evidence="12">
    <location>
        <begin position="235"/>
        <end position="244"/>
    </location>
</feature>
<comment type="similarity">
    <text evidence="3">Belongs to the SSRP1 family.</text>
</comment>
<keyword evidence="5" id="KW-0235">DNA replication</keyword>
<evidence type="ECO:0000256" key="2">
    <source>
        <dbReference type="ARBA" id="ARBA00004286"/>
    </source>
</evidence>
<proteinExistence type="inferred from homology"/>
<evidence type="ECO:0000256" key="6">
    <source>
        <dbReference type="ARBA" id="ARBA00022763"/>
    </source>
</evidence>
<dbReference type="EMBL" id="VIBQ01000102">
    <property type="protein sequence ID" value="KAB8772389.1"/>
    <property type="molecule type" value="Genomic_DNA"/>
</dbReference>
<comment type="function">
    <text evidence="11">Component of the FACT complex, a general chromatin factor that acts to reorganize nucleosomes. The FACT complex is involved in multiple processes that require DNA as a template such as mRNA elongation, DNA replication and DNA repair. During transcription elongation the FACT complex acts as a histone chaperone that both destabilizes and restores nucleosomal structure. It facilitates the passage of RNA polymerase II and transcription by promoting the dissociation of one histone H2A-H2B dimer from the nucleosome, then subsequently promotes the reestablishment of the nucleosome following the passage of RNA polymerase II.</text>
</comment>
<accession>A0A5N6L547</accession>
<feature type="region of interest" description="Disordered" evidence="12">
    <location>
        <begin position="1"/>
        <end position="47"/>
    </location>
</feature>
<dbReference type="FunFam" id="2.30.29.150:FF:000001">
    <property type="entry name" value="Fact complex subunit ssrp1"/>
    <property type="match status" value="1"/>
</dbReference>
<evidence type="ECO:0000256" key="12">
    <source>
        <dbReference type="SAM" id="MobiDB-lite"/>
    </source>
</evidence>
<organism evidence="14 15">
    <name type="scientific">Carpinus fangiana</name>
    <dbReference type="NCBI Taxonomy" id="176857"/>
    <lineage>
        <taxon>Eukaryota</taxon>
        <taxon>Viridiplantae</taxon>
        <taxon>Streptophyta</taxon>
        <taxon>Embryophyta</taxon>
        <taxon>Tracheophyta</taxon>
        <taxon>Spermatophyta</taxon>
        <taxon>Magnoliopsida</taxon>
        <taxon>eudicotyledons</taxon>
        <taxon>Gunneridae</taxon>
        <taxon>Pentapetalae</taxon>
        <taxon>rosids</taxon>
        <taxon>fabids</taxon>
        <taxon>Fagales</taxon>
        <taxon>Betulaceae</taxon>
        <taxon>Carpinus</taxon>
    </lineage>
</organism>
<feature type="domain" description="Histone chaperone RTT106/FACT complex subunit SPT16-like middle" evidence="13">
    <location>
        <begin position="839"/>
        <end position="933"/>
    </location>
</feature>
<gene>
    <name evidence="14" type="ORF">FH972_026678</name>
</gene>
<comment type="caution">
    <text evidence="14">The sequence shown here is derived from an EMBL/GenBank/DDBJ whole genome shotgun (WGS) entry which is preliminary data.</text>
</comment>
<feature type="compositionally biased region" description="Acidic residues" evidence="12">
    <location>
        <begin position="965"/>
        <end position="975"/>
    </location>
</feature>
<dbReference type="PANTHER" id="PTHR45849:SF1">
    <property type="entry name" value="FACT COMPLEX SUBUNIT SSRP1"/>
    <property type="match status" value="1"/>
</dbReference>
<evidence type="ECO:0000256" key="5">
    <source>
        <dbReference type="ARBA" id="ARBA00022705"/>
    </source>
</evidence>
<dbReference type="FunFam" id="2.30.29.30:FF:000146">
    <property type="entry name" value="FACT complex subunit POB3"/>
    <property type="match status" value="1"/>
</dbReference>
<keyword evidence="4" id="KW-0158">Chromosome</keyword>
<name>A0A5N6L547_9ROSI</name>
<evidence type="ECO:0000256" key="8">
    <source>
        <dbReference type="ARBA" id="ARBA00023163"/>
    </source>
</evidence>
<evidence type="ECO:0000256" key="7">
    <source>
        <dbReference type="ARBA" id="ARBA00023015"/>
    </source>
</evidence>
<evidence type="ECO:0000256" key="10">
    <source>
        <dbReference type="ARBA" id="ARBA00023242"/>
    </source>
</evidence>